<keyword evidence="1" id="KW-0812">Transmembrane</keyword>
<keyword evidence="1" id="KW-0472">Membrane</keyword>
<feature type="transmembrane region" description="Helical" evidence="1">
    <location>
        <begin position="46"/>
        <end position="64"/>
    </location>
</feature>
<sequence length="146" mass="15318">MRPILFGLSALFSGLLFGLGMAVSGMADPKKVIAFLDVFGAWDPSLIFVMGGALLVFMPGYFFIVKKRQQPVCAAKFNVPTSTLIDGRLLGGAAIFGAGWGLAGICPGPAIASITAGNPDIFYFIIAMVIALGVTHSIVEHIDGRK</sequence>
<keyword evidence="3" id="KW-1185">Reference proteome</keyword>
<dbReference type="Pfam" id="PF20398">
    <property type="entry name" value="DUF6691"/>
    <property type="match status" value="1"/>
</dbReference>
<dbReference type="InterPro" id="IPR046513">
    <property type="entry name" value="DUF6691"/>
</dbReference>
<protein>
    <submittedName>
        <fullName evidence="2">YeeE/YedE family protein</fullName>
    </submittedName>
</protein>
<keyword evidence="1" id="KW-1133">Transmembrane helix</keyword>
<proteinExistence type="predicted"/>
<evidence type="ECO:0000313" key="3">
    <source>
        <dbReference type="Proteomes" id="UP000462621"/>
    </source>
</evidence>
<dbReference type="EMBL" id="WEKT01000017">
    <property type="protein sequence ID" value="MZI93781.1"/>
    <property type="molecule type" value="Genomic_DNA"/>
</dbReference>
<name>A0A7X4LLI6_9VIBR</name>
<dbReference type="Proteomes" id="UP000462621">
    <property type="component" value="Unassembled WGS sequence"/>
</dbReference>
<accession>A0A7X4LLI6</accession>
<gene>
    <name evidence="2" type="ORF">F9817_11315</name>
</gene>
<reference evidence="2 3" key="1">
    <citation type="submission" date="2019-10" db="EMBL/GenBank/DDBJ databases">
        <title>Vibrio sp. nov. isolated from a shrimp pond.</title>
        <authorList>
            <person name="Gomez-Gil B."/>
            <person name="Enciso-Ibarra J."/>
            <person name="Enciso-Ibarra K."/>
            <person name="Bolan-Mejia C."/>
        </authorList>
    </citation>
    <scope>NUCLEOTIDE SEQUENCE [LARGE SCALE GENOMIC DNA]</scope>
    <source>
        <strain evidence="2 3">CAIM 722</strain>
    </source>
</reference>
<evidence type="ECO:0000313" key="2">
    <source>
        <dbReference type="EMBL" id="MZI93781.1"/>
    </source>
</evidence>
<dbReference type="AlphaFoldDB" id="A0A7X4LLI6"/>
<feature type="transmembrane region" description="Helical" evidence="1">
    <location>
        <begin position="121"/>
        <end position="139"/>
    </location>
</feature>
<comment type="caution">
    <text evidence="2">The sequence shown here is derived from an EMBL/GenBank/DDBJ whole genome shotgun (WGS) entry which is preliminary data.</text>
</comment>
<feature type="transmembrane region" description="Helical" evidence="1">
    <location>
        <begin position="89"/>
        <end position="115"/>
    </location>
</feature>
<evidence type="ECO:0000256" key="1">
    <source>
        <dbReference type="SAM" id="Phobius"/>
    </source>
</evidence>
<dbReference type="RefSeq" id="WP_161155567.1">
    <property type="nucleotide sequence ID" value="NZ_WEKT01000017.1"/>
</dbReference>
<organism evidence="2 3">
    <name type="scientific">Vibrio eleionomae</name>
    <dbReference type="NCBI Taxonomy" id="2653505"/>
    <lineage>
        <taxon>Bacteria</taxon>
        <taxon>Pseudomonadati</taxon>
        <taxon>Pseudomonadota</taxon>
        <taxon>Gammaproteobacteria</taxon>
        <taxon>Vibrionales</taxon>
        <taxon>Vibrionaceae</taxon>
        <taxon>Vibrio</taxon>
    </lineage>
</organism>